<reference evidence="3 4" key="1">
    <citation type="submission" date="2019-10" db="EMBL/GenBank/DDBJ databases">
        <title>Whole genome shotgun sequence of Streptomyces angustmyceticus NBRC 3934.</title>
        <authorList>
            <person name="Hosoyama A."/>
            <person name="Ichikawa N."/>
            <person name="Kimura A."/>
            <person name="Kitahashi Y."/>
            <person name="Komaki H."/>
            <person name="Uohara A."/>
        </authorList>
    </citation>
    <scope>NUCLEOTIDE SEQUENCE [LARGE SCALE GENOMIC DNA]</scope>
    <source>
        <strain evidence="3 4">NBRC 3934</strain>
    </source>
</reference>
<evidence type="ECO:0000313" key="4">
    <source>
        <dbReference type="Proteomes" id="UP000325598"/>
    </source>
</evidence>
<organism evidence="3 4">
    <name type="scientific">Streptomyces angustmyceticus</name>
    <dbReference type="NCBI Taxonomy" id="285578"/>
    <lineage>
        <taxon>Bacteria</taxon>
        <taxon>Bacillati</taxon>
        <taxon>Actinomycetota</taxon>
        <taxon>Actinomycetes</taxon>
        <taxon>Kitasatosporales</taxon>
        <taxon>Streptomycetaceae</taxon>
        <taxon>Streptomyces</taxon>
    </lineage>
</organism>
<name>A0A5J4LBF7_9ACTN</name>
<accession>A0A5J4LBF7</accession>
<dbReference type="AlphaFoldDB" id="A0A5J4LBF7"/>
<dbReference type="GeneID" id="96756226"/>
<feature type="region of interest" description="Disordered" evidence="1">
    <location>
        <begin position="184"/>
        <end position="227"/>
    </location>
</feature>
<protein>
    <recommendedName>
        <fullName evidence="2">Phytase-like domain-containing protein</fullName>
    </recommendedName>
</protein>
<comment type="caution">
    <text evidence="3">The sequence shown here is derived from an EMBL/GenBank/DDBJ whole genome shotgun (WGS) entry which is preliminary data.</text>
</comment>
<feature type="compositionally biased region" description="Polar residues" evidence="1">
    <location>
        <begin position="211"/>
        <end position="227"/>
    </location>
</feature>
<dbReference type="Proteomes" id="UP000325598">
    <property type="component" value="Unassembled WGS sequence"/>
</dbReference>
<dbReference type="Pfam" id="PF13449">
    <property type="entry name" value="Phytase-like"/>
    <property type="match status" value="1"/>
</dbReference>
<keyword evidence="4" id="KW-1185">Reference proteome</keyword>
<feature type="domain" description="Phytase-like" evidence="2">
    <location>
        <begin position="28"/>
        <end position="150"/>
    </location>
</feature>
<dbReference type="InterPro" id="IPR027372">
    <property type="entry name" value="Phytase-like_dom"/>
</dbReference>
<proteinExistence type="predicted"/>
<dbReference type="EMBL" id="BLAG01000004">
    <property type="protein sequence ID" value="GES27978.1"/>
    <property type="molecule type" value="Genomic_DNA"/>
</dbReference>
<sequence>MPHATRVGTIRCHLVQGGLVDIELDEATSVRRYDRHGRLLGQFPVPENLKAYKIANRTFEGLTVDGRTLVASMEGWSTKDGTDTRRFQTWQGGHRGQYRVNSQFACMGDTGYGISEIVAIGDGRLLVLERSFNATDGWTAHLYVTDHERCPPGPPSGPRGHRYRPPVAPPPTALRTVREHRMACGGAPPIRRGRSRPSAVRVSESGAQRRGSFTQVLWSSSSLASHR</sequence>
<evidence type="ECO:0000256" key="1">
    <source>
        <dbReference type="SAM" id="MobiDB-lite"/>
    </source>
</evidence>
<gene>
    <name evidence="3" type="ORF">San01_04650</name>
</gene>
<evidence type="ECO:0000259" key="2">
    <source>
        <dbReference type="Pfam" id="PF13449"/>
    </source>
</evidence>
<dbReference type="RefSeq" id="WP_086716768.1">
    <property type="nucleotide sequence ID" value="NZ_BLAG01000004.1"/>
</dbReference>
<dbReference type="OrthoDB" id="9798539at2"/>
<evidence type="ECO:0000313" key="3">
    <source>
        <dbReference type="EMBL" id="GES27978.1"/>
    </source>
</evidence>